<accession>A0A084QQA5</accession>
<dbReference type="OMA" id="RQYFHKG"/>
<evidence type="ECO:0000313" key="3">
    <source>
        <dbReference type="Proteomes" id="UP000028524"/>
    </source>
</evidence>
<feature type="transmembrane region" description="Helical" evidence="1">
    <location>
        <begin position="554"/>
        <end position="571"/>
    </location>
</feature>
<feature type="transmembrane region" description="Helical" evidence="1">
    <location>
        <begin position="340"/>
        <end position="360"/>
    </location>
</feature>
<dbReference type="AlphaFoldDB" id="A0A084QQA5"/>
<dbReference type="InParanoid" id="A0A084QQA5"/>
<feature type="transmembrane region" description="Helical" evidence="1">
    <location>
        <begin position="464"/>
        <end position="489"/>
    </location>
</feature>
<keyword evidence="1" id="KW-0812">Transmembrane</keyword>
<proteinExistence type="predicted"/>
<dbReference type="Proteomes" id="UP000028524">
    <property type="component" value="Unassembled WGS sequence"/>
</dbReference>
<feature type="transmembrane region" description="Helical" evidence="1">
    <location>
        <begin position="422"/>
        <end position="443"/>
    </location>
</feature>
<evidence type="ECO:0000256" key="1">
    <source>
        <dbReference type="SAM" id="Phobius"/>
    </source>
</evidence>
<keyword evidence="1" id="KW-0472">Membrane</keyword>
<dbReference type="PANTHER" id="PTHR36840">
    <property type="entry name" value="BLL5714 PROTEIN"/>
    <property type="match status" value="1"/>
</dbReference>
<keyword evidence="3" id="KW-1185">Reference proteome</keyword>
<name>A0A084QQA5_STAC4</name>
<evidence type="ECO:0000313" key="2">
    <source>
        <dbReference type="EMBL" id="KFA66140.1"/>
    </source>
</evidence>
<feature type="transmembrane region" description="Helical" evidence="1">
    <location>
        <begin position="517"/>
        <end position="534"/>
    </location>
</feature>
<protein>
    <submittedName>
        <fullName evidence="2">Uncharacterized protein</fullName>
    </submittedName>
</protein>
<dbReference type="PANTHER" id="PTHR36840:SF1">
    <property type="entry name" value="BLL5714 PROTEIN"/>
    <property type="match status" value="1"/>
</dbReference>
<dbReference type="Pfam" id="PF06772">
    <property type="entry name" value="LtrA"/>
    <property type="match status" value="1"/>
</dbReference>
<dbReference type="OrthoDB" id="191995at2759"/>
<gene>
    <name evidence="2" type="ORF">S40285_03371</name>
</gene>
<dbReference type="HOGENOM" id="CLU_022899_1_0_1"/>
<feature type="transmembrane region" description="Helical" evidence="1">
    <location>
        <begin position="577"/>
        <end position="596"/>
    </location>
</feature>
<dbReference type="EMBL" id="KL660490">
    <property type="protein sequence ID" value="KFA66140.1"/>
    <property type="molecule type" value="Genomic_DNA"/>
</dbReference>
<dbReference type="InterPro" id="IPR010640">
    <property type="entry name" value="Low_temperature_requirement_A"/>
</dbReference>
<keyword evidence="1" id="KW-1133">Transmembrane helix</keyword>
<dbReference type="STRING" id="1283841.A0A084QQA5"/>
<reference evidence="2 3" key="1">
    <citation type="journal article" date="2014" name="BMC Genomics">
        <title>Comparative genome sequencing reveals chemotype-specific gene clusters in the toxigenic black mold Stachybotrys.</title>
        <authorList>
            <person name="Semeiks J."/>
            <person name="Borek D."/>
            <person name="Otwinowski Z."/>
            <person name="Grishin N.V."/>
        </authorList>
    </citation>
    <scope>NUCLEOTIDE SEQUENCE [LARGE SCALE GENOMIC DNA]</scope>
    <source>
        <strain evidence="2 3">IBT 40285</strain>
    </source>
</reference>
<organism evidence="2 3">
    <name type="scientific">Stachybotrys chlorohalonatus (strain IBT 40285)</name>
    <dbReference type="NCBI Taxonomy" id="1283841"/>
    <lineage>
        <taxon>Eukaryota</taxon>
        <taxon>Fungi</taxon>
        <taxon>Dikarya</taxon>
        <taxon>Ascomycota</taxon>
        <taxon>Pezizomycotina</taxon>
        <taxon>Sordariomycetes</taxon>
        <taxon>Hypocreomycetidae</taxon>
        <taxon>Hypocreales</taxon>
        <taxon>Stachybotryaceae</taxon>
        <taxon>Stachybotrys</taxon>
    </lineage>
</organism>
<sequence>MSPSFSSNPRRKPQKLLLPDGGEAIVCMPDDLAKLRGQYTGRQEDGQASVVVVVHGSDEHVGFLKQSRDDIARRCAELRQRHGPAFDEWEYTRCQLQSAETELQRLAAATSALTDNFNKFGYDADLRTYDNDGAHALARADSSFSSAEDAKSLLARRRPGETVKLFKRPVVKQWFHRGLLWRASEDTQIQAIELFFDLLFVGIVHVNGEYLAIHPTGHDLLRFSVTMIMSWRIWSDVTQILSWFETDDVLTRVLILFEIAFLPSFTTNMAYSFYEDESHNTYEPLVAFYLTARLKDAVYYAVVSYFLPIIRGVLISHSVVILVSSALWIASIHVPMPDRLGLIWVALAIDVAAHAPSFLLSRYGQNNKDDTGVGAKIYNLFEFFPAINIEHRVERTNAFVSLVFGYSVVAVLFQNYRDIEVNSFLVKSLLGLAQAFIFNWIYFDIDASNIHTHAIRRSGSAAALWQHIHLLFIMGFLVATAGLSLLVLASDVPLADPERLSSNYRDLSLNYIQSGTRFFYCHGLAIALLCMGVISWCHEHRKPPTLRWSKTVRLVNRMVICFIMFFLPLAQDLRSTNLIALTLCLVLWVLLVELWGKSSTDDPFIGDKEGTGVQYTAKQCLSKDVRDIGAAMG</sequence>